<evidence type="ECO:0000256" key="9">
    <source>
        <dbReference type="ARBA" id="ARBA00022840"/>
    </source>
</evidence>
<dbReference type="InterPro" id="IPR010559">
    <property type="entry name" value="Sig_transdc_His_kin_internal"/>
</dbReference>
<dbReference type="Pfam" id="PF02518">
    <property type="entry name" value="HATPase_c"/>
    <property type="match status" value="1"/>
</dbReference>
<evidence type="ECO:0000256" key="8">
    <source>
        <dbReference type="ARBA" id="ARBA00022777"/>
    </source>
</evidence>
<evidence type="ECO:0000256" key="12">
    <source>
        <dbReference type="SAM" id="Phobius"/>
    </source>
</evidence>
<sequence>MRRLLRGIYYYFTGRIQVRLTCYFLLILLPLVIISLFANGKSQQILEEETGERTRGALQAAVEYIDLTLQNVDELSTLLATDRNLIRLLEEAESQLTPQSIVDFSLLMREITNVMSINHILSKISIIHLPSEMMITTDSGGKRIPGAERHPVIAKTVEANGARLLYIPEADGNEDLLNGTFETDQIYLLRTMDLYNHDRQPNILILAIKRDTLLKLTSSIQPSENAHIYLFSNDNKLVAGTGHSRFFPYWDPVSEEMVMKSMEKHEENMFIIRAKSRYSNWSLQLMQPEVELNGKTRQLQMFTYLIIGLSVILALWISWIVFSGISSPLSNLAYGLRQLRFGNLDVRLSDNNRKDEFGYVTNTFNKMIEDQKHLIENHYEQQLRLSRTELKFLQSQINPHFLYNTLDTIYWTAKNYEASEISEMVLNLSRFFRLSLNKGKDTFTVEETMGHLNYYIRVQQLRFLDQFTVEYEISEDSKHLYILKLLLQPLVENAILHGLEKKQSGGHLRIVSRLEDDHLQLTVQDNGVGISAEKLRYIRQELAAAASVVSSAHSAEPVEDLFGLRNVVSRIKLYYGSEARLSIDSQEEVGTTVLLSIPMSDRLTTGNGG</sequence>
<feature type="transmembrane region" description="Helical" evidence="12">
    <location>
        <begin position="20"/>
        <end position="38"/>
    </location>
</feature>
<dbReference type="RefSeq" id="WP_379290484.1">
    <property type="nucleotide sequence ID" value="NZ_JBHTIU010000081.1"/>
</dbReference>
<comment type="catalytic activity">
    <reaction evidence="1">
        <text>ATP + protein L-histidine = ADP + protein N-phospho-L-histidine.</text>
        <dbReference type="EC" id="2.7.13.3"/>
    </reaction>
</comment>
<dbReference type="Gene3D" id="6.10.340.10">
    <property type="match status" value="1"/>
</dbReference>
<keyword evidence="9" id="KW-0067">ATP-binding</keyword>
<feature type="domain" description="HAMP" evidence="14">
    <location>
        <begin position="323"/>
        <end position="376"/>
    </location>
</feature>
<evidence type="ECO:0000259" key="13">
    <source>
        <dbReference type="PROSITE" id="PS50109"/>
    </source>
</evidence>
<dbReference type="SUPFAM" id="SSF158472">
    <property type="entry name" value="HAMP domain-like"/>
    <property type="match status" value="1"/>
</dbReference>
<proteinExistence type="predicted"/>
<comment type="subcellular location">
    <subcellularLocation>
        <location evidence="2">Cell membrane</location>
        <topology evidence="2">Multi-pass membrane protein</topology>
    </subcellularLocation>
</comment>
<dbReference type="InterPro" id="IPR005467">
    <property type="entry name" value="His_kinase_dom"/>
</dbReference>
<evidence type="ECO:0000256" key="3">
    <source>
        <dbReference type="ARBA" id="ARBA00012438"/>
    </source>
</evidence>
<evidence type="ECO:0000256" key="10">
    <source>
        <dbReference type="ARBA" id="ARBA00023012"/>
    </source>
</evidence>
<keyword evidence="16" id="KW-1185">Reference proteome</keyword>
<dbReference type="InterPro" id="IPR003594">
    <property type="entry name" value="HATPase_dom"/>
</dbReference>
<organism evidence="15 16">
    <name type="scientific">Paenibacillus residui</name>
    <dbReference type="NCBI Taxonomy" id="629724"/>
    <lineage>
        <taxon>Bacteria</taxon>
        <taxon>Bacillati</taxon>
        <taxon>Bacillota</taxon>
        <taxon>Bacilli</taxon>
        <taxon>Bacillales</taxon>
        <taxon>Paenibacillaceae</taxon>
        <taxon>Paenibacillus</taxon>
    </lineage>
</organism>
<keyword evidence="10" id="KW-0902">Two-component regulatory system</keyword>
<keyword evidence="4" id="KW-1003">Cell membrane</keyword>
<evidence type="ECO:0000259" key="14">
    <source>
        <dbReference type="PROSITE" id="PS50885"/>
    </source>
</evidence>
<evidence type="ECO:0000256" key="6">
    <source>
        <dbReference type="ARBA" id="ARBA00022679"/>
    </source>
</evidence>
<dbReference type="Proteomes" id="UP001597120">
    <property type="component" value="Unassembled WGS sequence"/>
</dbReference>
<evidence type="ECO:0000256" key="11">
    <source>
        <dbReference type="ARBA" id="ARBA00023136"/>
    </source>
</evidence>
<comment type="caution">
    <text evidence="15">The sequence shown here is derived from an EMBL/GenBank/DDBJ whole genome shotgun (WGS) entry which is preliminary data.</text>
</comment>
<dbReference type="InterPro" id="IPR050640">
    <property type="entry name" value="Bact_2-comp_sensor_kinase"/>
</dbReference>
<protein>
    <recommendedName>
        <fullName evidence="3">histidine kinase</fullName>
        <ecNumber evidence="3">2.7.13.3</ecNumber>
    </recommendedName>
</protein>
<keyword evidence="11 12" id="KW-0472">Membrane</keyword>
<dbReference type="PROSITE" id="PS50109">
    <property type="entry name" value="HIS_KIN"/>
    <property type="match status" value="1"/>
</dbReference>
<dbReference type="InterPro" id="IPR036890">
    <property type="entry name" value="HATPase_C_sf"/>
</dbReference>
<dbReference type="EC" id="2.7.13.3" evidence="3"/>
<evidence type="ECO:0000256" key="5">
    <source>
        <dbReference type="ARBA" id="ARBA00022553"/>
    </source>
</evidence>
<feature type="domain" description="Histidine kinase" evidence="13">
    <location>
        <begin position="483"/>
        <end position="601"/>
    </location>
</feature>
<dbReference type="PANTHER" id="PTHR34220:SF7">
    <property type="entry name" value="SENSOR HISTIDINE KINASE YPDA"/>
    <property type="match status" value="1"/>
</dbReference>
<keyword evidence="12" id="KW-0812">Transmembrane</keyword>
<reference evidence="16" key="1">
    <citation type="journal article" date="2019" name="Int. J. Syst. Evol. Microbiol.">
        <title>The Global Catalogue of Microorganisms (GCM) 10K type strain sequencing project: providing services to taxonomists for standard genome sequencing and annotation.</title>
        <authorList>
            <consortium name="The Broad Institute Genomics Platform"/>
            <consortium name="The Broad Institute Genome Sequencing Center for Infectious Disease"/>
            <person name="Wu L."/>
            <person name="Ma J."/>
        </authorList>
    </citation>
    <scope>NUCLEOTIDE SEQUENCE [LARGE SCALE GENOMIC DNA]</scope>
    <source>
        <strain evidence="16">CCUG 57263</strain>
    </source>
</reference>
<gene>
    <name evidence="15" type="ORF">ACFQ03_20125</name>
</gene>
<keyword evidence="5" id="KW-0597">Phosphoprotein</keyword>
<dbReference type="EMBL" id="JBHTIU010000081">
    <property type="protein sequence ID" value="MFD0871450.1"/>
    <property type="molecule type" value="Genomic_DNA"/>
</dbReference>
<accession>A0ABW3DE12</accession>
<dbReference type="CDD" id="cd06225">
    <property type="entry name" value="HAMP"/>
    <property type="match status" value="1"/>
</dbReference>
<dbReference type="Pfam" id="PF06580">
    <property type="entry name" value="His_kinase"/>
    <property type="match status" value="1"/>
</dbReference>
<evidence type="ECO:0000256" key="1">
    <source>
        <dbReference type="ARBA" id="ARBA00000085"/>
    </source>
</evidence>
<evidence type="ECO:0000256" key="7">
    <source>
        <dbReference type="ARBA" id="ARBA00022741"/>
    </source>
</evidence>
<keyword evidence="12" id="KW-1133">Transmembrane helix</keyword>
<evidence type="ECO:0000313" key="16">
    <source>
        <dbReference type="Proteomes" id="UP001597120"/>
    </source>
</evidence>
<keyword evidence="8 15" id="KW-0418">Kinase</keyword>
<keyword evidence="6 15" id="KW-0808">Transferase</keyword>
<feature type="transmembrane region" description="Helical" evidence="12">
    <location>
        <begin position="301"/>
        <end position="322"/>
    </location>
</feature>
<evidence type="ECO:0000256" key="2">
    <source>
        <dbReference type="ARBA" id="ARBA00004651"/>
    </source>
</evidence>
<dbReference type="InterPro" id="IPR003660">
    <property type="entry name" value="HAMP_dom"/>
</dbReference>
<keyword evidence="7" id="KW-0547">Nucleotide-binding</keyword>
<dbReference type="Gene3D" id="3.30.565.10">
    <property type="entry name" value="Histidine kinase-like ATPase, C-terminal domain"/>
    <property type="match status" value="1"/>
</dbReference>
<dbReference type="SUPFAM" id="SSF55874">
    <property type="entry name" value="ATPase domain of HSP90 chaperone/DNA topoisomerase II/histidine kinase"/>
    <property type="match status" value="1"/>
</dbReference>
<evidence type="ECO:0000256" key="4">
    <source>
        <dbReference type="ARBA" id="ARBA00022475"/>
    </source>
</evidence>
<dbReference type="GO" id="GO:0004673">
    <property type="term" value="F:protein histidine kinase activity"/>
    <property type="evidence" value="ECO:0007669"/>
    <property type="project" value="UniProtKB-EC"/>
</dbReference>
<dbReference type="PROSITE" id="PS50885">
    <property type="entry name" value="HAMP"/>
    <property type="match status" value="1"/>
</dbReference>
<name>A0ABW3DE12_9BACL</name>
<evidence type="ECO:0000313" key="15">
    <source>
        <dbReference type="EMBL" id="MFD0871450.1"/>
    </source>
</evidence>
<dbReference type="PANTHER" id="PTHR34220">
    <property type="entry name" value="SENSOR HISTIDINE KINASE YPDA"/>
    <property type="match status" value="1"/>
</dbReference>